<reference evidence="1 2" key="1">
    <citation type="journal article" date="2018" name="Nat. Ecol. Evol.">
        <title>Shark genomes provide insights into elasmobranch evolution and the origin of vertebrates.</title>
        <authorList>
            <person name="Hara Y"/>
            <person name="Yamaguchi K"/>
            <person name="Onimaru K"/>
            <person name="Kadota M"/>
            <person name="Koyanagi M"/>
            <person name="Keeley SD"/>
            <person name="Tatsumi K"/>
            <person name="Tanaka K"/>
            <person name="Motone F"/>
            <person name="Kageyama Y"/>
            <person name="Nozu R"/>
            <person name="Adachi N"/>
            <person name="Nishimura O"/>
            <person name="Nakagawa R"/>
            <person name="Tanegashima C"/>
            <person name="Kiyatake I"/>
            <person name="Matsumoto R"/>
            <person name="Murakumo K"/>
            <person name="Nishida K"/>
            <person name="Terakita A"/>
            <person name="Kuratani S"/>
            <person name="Sato K"/>
            <person name="Hyodo S Kuraku.S."/>
        </authorList>
    </citation>
    <scope>NUCLEOTIDE SEQUENCE [LARGE SCALE GENOMIC DNA]</scope>
</reference>
<gene>
    <name evidence="1" type="ORF">chiPu_0002276</name>
</gene>
<dbReference type="Proteomes" id="UP000287033">
    <property type="component" value="Unassembled WGS sequence"/>
</dbReference>
<keyword evidence="2" id="KW-1185">Reference proteome</keyword>
<accession>A0A401S0J1</accession>
<dbReference type="EMBL" id="BEZZ01000041">
    <property type="protein sequence ID" value="GCC23878.1"/>
    <property type="molecule type" value="Genomic_DNA"/>
</dbReference>
<sequence>MKTHIEQGTAQASLPKDIAAVAQLLADQLCICFESISKDKNDVLQCLTFYTSTLLLQLIYGIVSRMNR</sequence>
<proteinExistence type="predicted"/>
<name>A0A401S0J1_CHIPU</name>
<comment type="caution">
    <text evidence="1">The sequence shown here is derived from an EMBL/GenBank/DDBJ whole genome shotgun (WGS) entry which is preliminary data.</text>
</comment>
<protein>
    <submittedName>
        <fullName evidence="1">Uncharacterized protein</fullName>
    </submittedName>
</protein>
<dbReference type="AlphaFoldDB" id="A0A401S0J1"/>
<evidence type="ECO:0000313" key="1">
    <source>
        <dbReference type="EMBL" id="GCC23878.1"/>
    </source>
</evidence>
<evidence type="ECO:0000313" key="2">
    <source>
        <dbReference type="Proteomes" id="UP000287033"/>
    </source>
</evidence>
<organism evidence="1 2">
    <name type="scientific">Chiloscyllium punctatum</name>
    <name type="common">Brownbanded bambooshark</name>
    <name type="synonym">Hemiscyllium punctatum</name>
    <dbReference type="NCBI Taxonomy" id="137246"/>
    <lineage>
        <taxon>Eukaryota</taxon>
        <taxon>Metazoa</taxon>
        <taxon>Chordata</taxon>
        <taxon>Craniata</taxon>
        <taxon>Vertebrata</taxon>
        <taxon>Chondrichthyes</taxon>
        <taxon>Elasmobranchii</taxon>
        <taxon>Galeomorphii</taxon>
        <taxon>Galeoidea</taxon>
        <taxon>Orectolobiformes</taxon>
        <taxon>Hemiscylliidae</taxon>
        <taxon>Chiloscyllium</taxon>
    </lineage>
</organism>
<dbReference type="OrthoDB" id="10429372at2759"/>